<evidence type="ECO:0000256" key="4">
    <source>
        <dbReference type="ARBA" id="ARBA00022691"/>
    </source>
</evidence>
<dbReference type="eggNOG" id="COG4106">
    <property type="taxonomic scope" value="Bacteria"/>
</dbReference>
<proteinExistence type="inferred from homology"/>
<name>D4GLF0_PANAM</name>
<dbReference type="STRING" id="706191.PANA_3036"/>
<comment type="catalytic activity">
    <reaction evidence="5">
        <text>trans-aconitate + S-adenosyl-L-methionine = (E)-3-(methoxycarbonyl)pent-2-enedioate + S-adenosyl-L-homocysteine</text>
        <dbReference type="Rhea" id="RHEA:14969"/>
        <dbReference type="ChEBI" id="CHEBI:15708"/>
        <dbReference type="ChEBI" id="CHEBI:57470"/>
        <dbReference type="ChEBI" id="CHEBI:57856"/>
        <dbReference type="ChEBI" id="CHEBI:59789"/>
        <dbReference type="EC" id="2.1.1.144"/>
    </reaction>
</comment>
<evidence type="ECO:0000313" key="7">
    <source>
        <dbReference type="EMBL" id="ADD78203.1"/>
    </source>
</evidence>
<dbReference type="InterPro" id="IPR029063">
    <property type="entry name" value="SAM-dependent_MTases_sf"/>
</dbReference>
<organism evidence="7 8">
    <name type="scientific">Pantoea ananatis (strain LMG 20103)</name>
    <dbReference type="NCBI Taxonomy" id="706191"/>
    <lineage>
        <taxon>Bacteria</taxon>
        <taxon>Pseudomonadati</taxon>
        <taxon>Pseudomonadota</taxon>
        <taxon>Gammaproteobacteria</taxon>
        <taxon>Enterobacterales</taxon>
        <taxon>Erwiniaceae</taxon>
        <taxon>Pantoea</taxon>
    </lineage>
</organism>
<dbReference type="Gene3D" id="3.40.50.150">
    <property type="entry name" value="Vaccinia Virus protein VP39"/>
    <property type="match status" value="1"/>
</dbReference>
<dbReference type="EMBL" id="CP001875">
    <property type="protein sequence ID" value="ADD78203.1"/>
    <property type="molecule type" value="Genomic_DNA"/>
</dbReference>
<dbReference type="AlphaFoldDB" id="D4GLF0"/>
<dbReference type="PANTHER" id="PTHR43861:SF1">
    <property type="entry name" value="TRANS-ACONITATE 2-METHYLTRANSFERASE"/>
    <property type="match status" value="1"/>
</dbReference>
<dbReference type="EC" id="2.1.1.144" evidence="5"/>
<comment type="similarity">
    <text evidence="5">Belongs to the methyltransferase superfamily. Tam family.</text>
</comment>
<keyword evidence="1 5" id="KW-0963">Cytoplasm</keyword>
<dbReference type="GO" id="GO:0032259">
    <property type="term" value="P:methylation"/>
    <property type="evidence" value="ECO:0007669"/>
    <property type="project" value="UniProtKB-KW"/>
</dbReference>
<evidence type="ECO:0000313" key="8">
    <source>
        <dbReference type="Proteomes" id="UP000001702"/>
    </source>
</evidence>
<dbReference type="Proteomes" id="UP000001702">
    <property type="component" value="Chromosome"/>
</dbReference>
<dbReference type="CDD" id="cd02440">
    <property type="entry name" value="AdoMet_MTases"/>
    <property type="match status" value="1"/>
</dbReference>
<evidence type="ECO:0000256" key="1">
    <source>
        <dbReference type="ARBA" id="ARBA00022490"/>
    </source>
</evidence>
<dbReference type="InterPro" id="IPR023506">
    <property type="entry name" value="Trans-aconitate_MeTrfase"/>
</dbReference>
<dbReference type="Gene3D" id="1.10.150.290">
    <property type="entry name" value="S-adenosyl-L-methionine-dependent methyltransferases"/>
    <property type="match status" value="1"/>
</dbReference>
<evidence type="ECO:0000256" key="5">
    <source>
        <dbReference type="HAMAP-Rule" id="MF_00560"/>
    </source>
</evidence>
<evidence type="ECO:0000256" key="3">
    <source>
        <dbReference type="ARBA" id="ARBA00022679"/>
    </source>
</evidence>
<dbReference type="PANTHER" id="PTHR43861">
    <property type="entry name" value="TRANS-ACONITATE 2-METHYLTRANSFERASE-RELATED"/>
    <property type="match status" value="1"/>
</dbReference>
<keyword evidence="8" id="KW-1185">Reference proteome</keyword>
<dbReference type="InterPro" id="IPR023149">
    <property type="entry name" value="Trans_acon_MeTrfase_C"/>
</dbReference>
<dbReference type="SUPFAM" id="SSF53335">
    <property type="entry name" value="S-adenosyl-L-methionine-dependent methyltransferases"/>
    <property type="match status" value="1"/>
</dbReference>
<comment type="function">
    <text evidence="5">Catalyzes the S-adenosylmethionine monomethyl esterification of trans-aconitate.</text>
</comment>
<comment type="subcellular location">
    <subcellularLocation>
        <location evidence="5">Cytoplasm</location>
    </subcellularLocation>
</comment>
<evidence type="ECO:0000256" key="2">
    <source>
        <dbReference type="ARBA" id="ARBA00022603"/>
    </source>
</evidence>
<keyword evidence="4 5" id="KW-0949">S-adenosyl-L-methionine</keyword>
<dbReference type="HOGENOM" id="CLU_037990_5_2_6"/>
<sequence length="291" mass="32888">MRAADIFCCWSGTLCLFIRLIFCESLTPERRRNMQDWDPALYRKFEAERTRPAHELLARIEVEDVRFVTDLGCGPGNSTELLYDAWPQAQVIGLDSSAAMLAQARERLPQCQFIQADIGNWTTDIPQQVIYANASLQWLGDHPTLLPRLVSQLAPAGALAVQMPDNLEEPSHQLMREVAASGPWRDKISAQAAERKKLPSTEHYYDVLTKAGCAVDIWRTTYYHVMDDAQAIIHWLKATGLRPFLAPLDVSEQEQFLAAYHQCLITGYPARQDGKVLLAFPRLFMVATRNG</sequence>
<protein>
    <recommendedName>
        <fullName evidence="5">Trans-aconitate 2-methyltransferase</fullName>
        <ecNumber evidence="5">2.1.1.144</ecNumber>
    </recommendedName>
</protein>
<evidence type="ECO:0000259" key="6">
    <source>
        <dbReference type="Pfam" id="PF13649"/>
    </source>
</evidence>
<dbReference type="GO" id="GO:0030798">
    <property type="term" value="F:trans-aconitate 2-methyltransferase activity"/>
    <property type="evidence" value="ECO:0007669"/>
    <property type="project" value="UniProtKB-UniRule"/>
</dbReference>
<dbReference type="KEGG" id="pam:PANA_3036"/>
<dbReference type="Pfam" id="PF13649">
    <property type="entry name" value="Methyltransf_25"/>
    <property type="match status" value="1"/>
</dbReference>
<keyword evidence="3 5" id="KW-0808">Transferase</keyword>
<accession>D4GLF0</accession>
<reference evidence="7 8" key="1">
    <citation type="journal article" date="2010" name="J. Bacteriol.">
        <title>Genome sequence of Pantoea ananatis LMG20103, the causative agent of Eucalyptus blight and dieback.</title>
        <authorList>
            <person name="De Maayer P."/>
            <person name="Chan W.Y."/>
            <person name="Venter S.N."/>
            <person name="Toth I.K."/>
            <person name="Birch P.R."/>
            <person name="Joubert F."/>
            <person name="Coutinho T.A."/>
        </authorList>
    </citation>
    <scope>NUCLEOTIDE SEQUENCE [LARGE SCALE GENOMIC DNA]</scope>
    <source>
        <strain evidence="7 8">LMG 20103</strain>
    </source>
</reference>
<dbReference type="HAMAP" id="MF_00560">
    <property type="entry name" value="Tran_acon_Me_trans"/>
    <property type="match status" value="1"/>
</dbReference>
<feature type="domain" description="Methyltransferase" evidence="6">
    <location>
        <begin position="68"/>
        <end position="157"/>
    </location>
</feature>
<gene>
    <name evidence="5 7" type="primary">tam</name>
    <name evidence="7" type="ordered locus">PANA_3036</name>
</gene>
<dbReference type="InterPro" id="IPR041698">
    <property type="entry name" value="Methyltransf_25"/>
</dbReference>
<dbReference type="NCBIfam" id="NF002463">
    <property type="entry name" value="PRK01683.1"/>
    <property type="match status" value="1"/>
</dbReference>
<keyword evidence="2 5" id="KW-0489">Methyltransferase</keyword>
<dbReference type="GO" id="GO:0005737">
    <property type="term" value="C:cytoplasm"/>
    <property type="evidence" value="ECO:0007669"/>
    <property type="project" value="UniProtKB-SubCell"/>
</dbReference>